<feature type="compositionally biased region" description="Basic and acidic residues" evidence="7">
    <location>
        <begin position="53"/>
        <end position="68"/>
    </location>
</feature>
<dbReference type="SMART" id="SM00066">
    <property type="entry name" value="GAL4"/>
    <property type="match status" value="1"/>
</dbReference>
<dbReference type="InterPro" id="IPR050613">
    <property type="entry name" value="Sec_Metabolite_Reg"/>
</dbReference>
<dbReference type="GO" id="GO:0003677">
    <property type="term" value="F:DNA binding"/>
    <property type="evidence" value="ECO:0007669"/>
    <property type="project" value="UniProtKB-KW"/>
</dbReference>
<dbReference type="Gene3D" id="4.10.240.10">
    <property type="entry name" value="Zn(2)-C6 fungal-type DNA-binding domain"/>
    <property type="match status" value="1"/>
</dbReference>
<feature type="region of interest" description="Disordered" evidence="7">
    <location>
        <begin position="615"/>
        <end position="641"/>
    </location>
</feature>
<reference evidence="9 10" key="1">
    <citation type="journal article" date="2023" name="IMA Fungus">
        <title>Comparative genomic study of the Penicillium genus elucidates a diverse pangenome and 15 lateral gene transfer events.</title>
        <authorList>
            <person name="Petersen C."/>
            <person name="Sorensen T."/>
            <person name="Nielsen M.R."/>
            <person name="Sondergaard T.E."/>
            <person name="Sorensen J.L."/>
            <person name="Fitzpatrick D.A."/>
            <person name="Frisvad J.C."/>
            <person name="Nielsen K.L."/>
        </authorList>
    </citation>
    <scope>NUCLEOTIDE SEQUENCE [LARGE SCALE GENOMIC DNA]</scope>
    <source>
        <strain evidence="9 10">IBT 35679</strain>
    </source>
</reference>
<gene>
    <name evidence="9" type="ORF">N7494_007581</name>
</gene>
<dbReference type="CDD" id="cd12148">
    <property type="entry name" value="fungal_TF_MHR"/>
    <property type="match status" value="1"/>
</dbReference>
<proteinExistence type="predicted"/>
<dbReference type="SUPFAM" id="SSF57701">
    <property type="entry name" value="Zn2/Cys6 DNA-binding domain"/>
    <property type="match status" value="1"/>
</dbReference>
<dbReference type="PANTHER" id="PTHR31001">
    <property type="entry name" value="UNCHARACTERIZED TRANSCRIPTIONAL REGULATORY PROTEIN"/>
    <property type="match status" value="1"/>
</dbReference>
<evidence type="ECO:0000256" key="6">
    <source>
        <dbReference type="ARBA" id="ARBA00023242"/>
    </source>
</evidence>
<dbReference type="EMBL" id="JAQIZZ010000006">
    <property type="protein sequence ID" value="KAJ5538102.1"/>
    <property type="molecule type" value="Genomic_DNA"/>
</dbReference>
<evidence type="ECO:0000313" key="9">
    <source>
        <dbReference type="EMBL" id="KAJ5538102.1"/>
    </source>
</evidence>
<organism evidence="9 10">
    <name type="scientific">Penicillium frequentans</name>
    <dbReference type="NCBI Taxonomy" id="3151616"/>
    <lineage>
        <taxon>Eukaryota</taxon>
        <taxon>Fungi</taxon>
        <taxon>Dikarya</taxon>
        <taxon>Ascomycota</taxon>
        <taxon>Pezizomycotina</taxon>
        <taxon>Eurotiomycetes</taxon>
        <taxon>Eurotiomycetidae</taxon>
        <taxon>Eurotiales</taxon>
        <taxon>Aspergillaceae</taxon>
        <taxon>Penicillium</taxon>
    </lineage>
</organism>
<name>A0AAD6CUD7_9EURO</name>
<evidence type="ECO:0000256" key="4">
    <source>
        <dbReference type="ARBA" id="ARBA00023125"/>
    </source>
</evidence>
<dbReference type="PROSITE" id="PS50048">
    <property type="entry name" value="ZN2_CY6_FUNGAL_2"/>
    <property type="match status" value="1"/>
</dbReference>
<dbReference type="GO" id="GO:0000981">
    <property type="term" value="F:DNA-binding transcription factor activity, RNA polymerase II-specific"/>
    <property type="evidence" value="ECO:0007669"/>
    <property type="project" value="InterPro"/>
</dbReference>
<keyword evidence="5" id="KW-0804">Transcription</keyword>
<accession>A0AAD6CUD7</accession>
<feature type="region of interest" description="Disordered" evidence="7">
    <location>
        <begin position="40"/>
        <end position="105"/>
    </location>
</feature>
<evidence type="ECO:0000256" key="2">
    <source>
        <dbReference type="ARBA" id="ARBA00022723"/>
    </source>
</evidence>
<dbReference type="GO" id="GO:0008270">
    <property type="term" value="F:zinc ion binding"/>
    <property type="evidence" value="ECO:0007669"/>
    <property type="project" value="InterPro"/>
</dbReference>
<evidence type="ECO:0000256" key="5">
    <source>
        <dbReference type="ARBA" id="ARBA00023163"/>
    </source>
</evidence>
<evidence type="ECO:0000313" key="10">
    <source>
        <dbReference type="Proteomes" id="UP001220324"/>
    </source>
</evidence>
<dbReference type="Proteomes" id="UP001220324">
    <property type="component" value="Unassembled WGS sequence"/>
</dbReference>
<dbReference type="AlphaFoldDB" id="A0AAD6CUD7"/>
<dbReference type="InterPro" id="IPR036864">
    <property type="entry name" value="Zn2-C6_fun-type_DNA-bd_sf"/>
</dbReference>
<feature type="compositionally biased region" description="Basic and acidic residues" evidence="7">
    <location>
        <begin position="630"/>
        <end position="641"/>
    </location>
</feature>
<dbReference type="CDD" id="cd00067">
    <property type="entry name" value="GAL4"/>
    <property type="match status" value="1"/>
</dbReference>
<dbReference type="InterPro" id="IPR007219">
    <property type="entry name" value="XnlR_reg_dom"/>
</dbReference>
<keyword evidence="3" id="KW-0805">Transcription regulation</keyword>
<dbReference type="InterPro" id="IPR001138">
    <property type="entry name" value="Zn2Cys6_DnaBD"/>
</dbReference>
<dbReference type="Pfam" id="PF04082">
    <property type="entry name" value="Fungal_trans"/>
    <property type="match status" value="1"/>
</dbReference>
<keyword evidence="6" id="KW-0539">Nucleus</keyword>
<sequence>MASLPHSPKPYSCVVCHNRKVKCDRKEPCSNCAKANVECLYRPPPRPRRRKRERDASENASQERDKSLRQMSPEPSRVDQPVKRSSPTGDGPFEAESKSNGSGRMIMKEGNSIYLDNTLWTSVSYELPNAADVLDNTSDERNDDLPQEEDISEPMMLMGLATRESLTEPHPEPLHIFKLWQTFLENVNPLIKIVHTPTLQPQILEATGDLPRVGKELEALMFAIYCIALGSLQADEVERSFGESKKKLLSRYRQGAQLALSKASILRTSNLMVLQAFLLYLLSMRAFSDPHTTWTMSGIALRIAQRMGIHRDGSEYGLSFFETEMRRRIWFQVVILDATSARSCGVASSPLPTNADTKPPMNINDSDLDPRMTESPCEKHGPTEMMFCVARSEFGKWLSRWSKDAGPSNSPWAFLSSSTMSLEQKDIAIDELENTMEKKFLQYCDRSIPLHLATITMARSAIHYTRLMAHHPRQYRDCNARISQAEKDIIFENCLKMAEYADYTQTNTDVQRFEWHTVHHMPWDAMIFMLSEMRVRTDPEEKSKVWEIVGNIYSRHVGQKRRFAGRPLHLALQTLMVKAWESYTEECHLQHRAPTACPTIIAALISNPKCVTKSHVTQRSSSSTQQTNTRESHHDPSMLQLDDNRDFDFLAQDTSPMDWNEWDCLLNQFQESLMDDMVHFTSL</sequence>
<dbReference type="PANTHER" id="PTHR31001:SF85">
    <property type="entry name" value="ZN(II)2CYS6 TRANSCRIPTION FACTOR (EUROFUNG)"/>
    <property type="match status" value="1"/>
</dbReference>
<feature type="compositionally biased region" description="Low complexity" evidence="7">
    <location>
        <begin position="615"/>
        <end position="629"/>
    </location>
</feature>
<keyword evidence="2" id="KW-0479">Metal-binding</keyword>
<feature type="domain" description="Zn(2)-C6 fungal-type" evidence="8">
    <location>
        <begin position="12"/>
        <end position="41"/>
    </location>
</feature>
<dbReference type="GO" id="GO:0006351">
    <property type="term" value="P:DNA-templated transcription"/>
    <property type="evidence" value="ECO:0007669"/>
    <property type="project" value="InterPro"/>
</dbReference>
<protein>
    <recommendedName>
        <fullName evidence="8">Zn(2)-C6 fungal-type domain-containing protein</fullName>
    </recommendedName>
</protein>
<evidence type="ECO:0000256" key="7">
    <source>
        <dbReference type="SAM" id="MobiDB-lite"/>
    </source>
</evidence>
<evidence type="ECO:0000256" key="1">
    <source>
        <dbReference type="ARBA" id="ARBA00004123"/>
    </source>
</evidence>
<dbReference type="SMART" id="SM00906">
    <property type="entry name" value="Fungal_trans"/>
    <property type="match status" value="1"/>
</dbReference>
<feature type="region of interest" description="Disordered" evidence="7">
    <location>
        <begin position="348"/>
        <end position="370"/>
    </location>
</feature>
<comment type="caution">
    <text evidence="9">The sequence shown here is derived from an EMBL/GenBank/DDBJ whole genome shotgun (WGS) entry which is preliminary data.</text>
</comment>
<evidence type="ECO:0000256" key="3">
    <source>
        <dbReference type="ARBA" id="ARBA00023015"/>
    </source>
</evidence>
<keyword evidence="4" id="KW-0238">DNA-binding</keyword>
<evidence type="ECO:0000259" key="8">
    <source>
        <dbReference type="PROSITE" id="PS50048"/>
    </source>
</evidence>
<comment type="subcellular location">
    <subcellularLocation>
        <location evidence="1">Nucleus</location>
    </subcellularLocation>
</comment>
<dbReference type="GO" id="GO:0005634">
    <property type="term" value="C:nucleus"/>
    <property type="evidence" value="ECO:0007669"/>
    <property type="project" value="UniProtKB-SubCell"/>
</dbReference>
<dbReference type="Pfam" id="PF00172">
    <property type="entry name" value="Zn_clus"/>
    <property type="match status" value="1"/>
</dbReference>
<keyword evidence="10" id="KW-1185">Reference proteome</keyword>
<dbReference type="PROSITE" id="PS00463">
    <property type="entry name" value="ZN2_CY6_FUNGAL_1"/>
    <property type="match status" value="1"/>
</dbReference>